<evidence type="ECO:0000313" key="6">
    <source>
        <dbReference type="Proteomes" id="UP000039324"/>
    </source>
</evidence>
<evidence type="ECO:0000259" key="2">
    <source>
        <dbReference type="Pfam" id="PF00924"/>
    </source>
</evidence>
<organism evidence="4 6">
    <name type="scientific">Plasmodiophora brassicae</name>
    <name type="common">Clubroot disease agent</name>
    <dbReference type="NCBI Taxonomy" id="37360"/>
    <lineage>
        <taxon>Eukaryota</taxon>
        <taxon>Sar</taxon>
        <taxon>Rhizaria</taxon>
        <taxon>Endomyxa</taxon>
        <taxon>Phytomyxea</taxon>
        <taxon>Plasmodiophorida</taxon>
        <taxon>Plasmodiophoridae</taxon>
        <taxon>Plasmodiophora</taxon>
    </lineage>
</organism>
<dbReference type="Gene3D" id="1.10.287.1260">
    <property type="match status" value="1"/>
</dbReference>
<sequence>MMGGIMRRRLAIGGRLCAPRVGWATSRASLATQTPKPLTPEEHDNKANSGPSKSGRLTRLYMKILPVDDTNLRLLLGQSLAAGTYAMVGLSVLGTLGVDTAPLLAGLGSAGVTLGFALKDVASNAIAGFSLAIERPFVVGDIVHVGPGQVRGRVFLVSHRYVHLDLLSNKDDVLERIMIPSHIVQANPIVVELQKQK</sequence>
<dbReference type="InterPro" id="IPR011014">
    <property type="entry name" value="MscS_channel_TM-2"/>
</dbReference>
<keyword evidence="5" id="KW-0496">Mitochondrion</keyword>
<dbReference type="AlphaFoldDB" id="A0A0G4IHA8"/>
<dbReference type="OrthoDB" id="10036188at2759"/>
<keyword evidence="6" id="KW-1185">Reference proteome</keyword>
<dbReference type="Pfam" id="PF21088">
    <property type="entry name" value="MS_channel_1st"/>
    <property type="match status" value="1"/>
</dbReference>
<dbReference type="EMBL" id="OVEO01000006">
    <property type="protein sequence ID" value="SPQ96843.1"/>
    <property type="molecule type" value="Genomic_DNA"/>
</dbReference>
<feature type="domain" description="Mechanosensitive ion channel MscS" evidence="2">
    <location>
        <begin position="120"/>
        <end position="169"/>
    </location>
</feature>
<feature type="region of interest" description="Disordered" evidence="1">
    <location>
        <begin position="29"/>
        <end position="54"/>
    </location>
</feature>
<geneLocation type="mitochondrion" evidence="5"/>
<dbReference type="PANTHER" id="PTHR30221">
    <property type="entry name" value="SMALL-CONDUCTANCE MECHANOSENSITIVE CHANNEL"/>
    <property type="match status" value="1"/>
</dbReference>
<dbReference type="GO" id="GO:0008381">
    <property type="term" value="F:mechanosensitive monoatomic ion channel activity"/>
    <property type="evidence" value="ECO:0007669"/>
    <property type="project" value="InterPro"/>
</dbReference>
<dbReference type="Proteomes" id="UP000290189">
    <property type="component" value="Unassembled WGS sequence"/>
</dbReference>
<dbReference type="PANTHER" id="PTHR30221:SF1">
    <property type="entry name" value="SMALL-CONDUCTANCE MECHANOSENSITIVE CHANNEL"/>
    <property type="match status" value="1"/>
</dbReference>
<protein>
    <submittedName>
        <fullName evidence="4">Uncharacterized protein</fullName>
    </submittedName>
</protein>
<dbReference type="Pfam" id="PF00924">
    <property type="entry name" value="MS_channel_2nd"/>
    <property type="match status" value="1"/>
</dbReference>
<accession>A0A0G4IHA8</accession>
<evidence type="ECO:0000313" key="5">
    <source>
        <dbReference type="EMBL" id="SPQ96843.1"/>
    </source>
</evidence>
<proteinExistence type="predicted"/>
<dbReference type="InterPro" id="IPR045275">
    <property type="entry name" value="MscS_archaea/bacteria_type"/>
</dbReference>
<dbReference type="Proteomes" id="UP000039324">
    <property type="component" value="Unassembled WGS sequence"/>
</dbReference>
<evidence type="ECO:0000313" key="4">
    <source>
        <dbReference type="EMBL" id="CEO94497.1"/>
    </source>
</evidence>
<reference evidence="4 6" key="1">
    <citation type="submission" date="2015-02" db="EMBL/GenBank/DDBJ databases">
        <authorList>
            <person name="Chooi Y.-H."/>
        </authorList>
    </citation>
    <scope>NUCLEOTIDE SEQUENCE [LARGE SCALE GENOMIC DNA]</scope>
    <source>
        <strain evidence="4">E3</strain>
    </source>
</reference>
<dbReference type="GO" id="GO:0016020">
    <property type="term" value="C:membrane"/>
    <property type="evidence" value="ECO:0007669"/>
    <property type="project" value="InterPro"/>
</dbReference>
<evidence type="ECO:0000259" key="3">
    <source>
        <dbReference type="Pfam" id="PF21088"/>
    </source>
</evidence>
<dbReference type="InterPro" id="IPR010920">
    <property type="entry name" value="LSM_dom_sf"/>
</dbReference>
<dbReference type="InterPro" id="IPR006685">
    <property type="entry name" value="MscS_channel_2nd"/>
</dbReference>
<gene>
    <name evidence="4" type="ORF">PBRA_000282</name>
    <name evidence="5" type="ORF">PLBR_LOCUS4058</name>
</gene>
<evidence type="ECO:0000256" key="1">
    <source>
        <dbReference type="SAM" id="MobiDB-lite"/>
    </source>
</evidence>
<dbReference type="InterPro" id="IPR049142">
    <property type="entry name" value="MS_channel_1st"/>
</dbReference>
<name>A0A0G4IHA8_PLABS</name>
<feature type="domain" description="Mechanosensitive ion channel transmembrane helices 2/3" evidence="3">
    <location>
        <begin position="83"/>
        <end position="119"/>
    </location>
</feature>
<dbReference type="SUPFAM" id="SSF82861">
    <property type="entry name" value="Mechanosensitive channel protein MscS (YggB), transmembrane region"/>
    <property type="match status" value="1"/>
</dbReference>
<dbReference type="EMBL" id="CDSF01000001">
    <property type="protein sequence ID" value="CEO94497.1"/>
    <property type="molecule type" value="Genomic_DNA"/>
</dbReference>
<evidence type="ECO:0000313" key="7">
    <source>
        <dbReference type="Proteomes" id="UP000290189"/>
    </source>
</evidence>
<reference evidence="5 7" key="2">
    <citation type="submission" date="2018-03" db="EMBL/GenBank/DDBJ databases">
        <authorList>
            <person name="Fogelqvist J."/>
        </authorList>
    </citation>
    <scope>NUCLEOTIDE SEQUENCE [LARGE SCALE GENOMIC DNA]</scope>
</reference>
<dbReference type="SUPFAM" id="SSF50182">
    <property type="entry name" value="Sm-like ribonucleoproteins"/>
    <property type="match status" value="1"/>
</dbReference>